<comment type="caution">
    <text evidence="1">The sequence shown here is derived from an EMBL/GenBank/DDBJ whole genome shotgun (WGS) entry which is preliminary data.</text>
</comment>
<name>A0A1D2QSF1_9GAMM</name>
<dbReference type="STRING" id="62101.AB835_03495"/>
<gene>
    <name evidence="1" type="ORF">AB835_03495</name>
</gene>
<organism evidence="1 2">
    <name type="scientific">Candidatus Endobugula sertula</name>
    <name type="common">Bugula neritina bacterial symbiont</name>
    <dbReference type="NCBI Taxonomy" id="62101"/>
    <lineage>
        <taxon>Bacteria</taxon>
        <taxon>Pseudomonadati</taxon>
        <taxon>Pseudomonadota</taxon>
        <taxon>Gammaproteobacteria</taxon>
        <taxon>Cellvibrionales</taxon>
        <taxon>Cellvibrionaceae</taxon>
        <taxon>Candidatus Endobugula</taxon>
    </lineage>
</organism>
<dbReference type="AlphaFoldDB" id="A0A1D2QSF1"/>
<proteinExistence type="predicted"/>
<protein>
    <submittedName>
        <fullName evidence="1">Uncharacterized protein</fullName>
    </submittedName>
</protein>
<dbReference type="Proteomes" id="UP000242502">
    <property type="component" value="Unassembled WGS sequence"/>
</dbReference>
<evidence type="ECO:0000313" key="2">
    <source>
        <dbReference type="Proteomes" id="UP000242502"/>
    </source>
</evidence>
<reference evidence="1 2" key="1">
    <citation type="journal article" date="2016" name="Appl. Environ. Microbiol.">
        <title>Lack of Overt Genome Reduction in the Bryostatin-Producing Bryozoan Symbiont "Candidatus Endobugula sertula".</title>
        <authorList>
            <person name="Miller I.J."/>
            <person name="Vanee N."/>
            <person name="Fong S.S."/>
            <person name="Lim-Fong G.E."/>
            <person name="Kwan J.C."/>
        </authorList>
    </citation>
    <scope>NUCLEOTIDE SEQUENCE [LARGE SCALE GENOMIC DNA]</scope>
    <source>
        <strain evidence="1">AB1-4</strain>
    </source>
</reference>
<dbReference type="EMBL" id="MDLC01000008">
    <property type="protein sequence ID" value="ODS24515.1"/>
    <property type="molecule type" value="Genomic_DNA"/>
</dbReference>
<accession>A0A1D2QSF1</accession>
<evidence type="ECO:0000313" key="1">
    <source>
        <dbReference type="EMBL" id="ODS24515.1"/>
    </source>
</evidence>
<sequence>MPKLKQWHTAAIQLIMENIMSNKINKETGMTLAHEVRLKNVVPQISTLNNDLKKQLALLDEDEIEVLTCIKDKLNSGLTDELAQAADTVGGFVW</sequence>